<evidence type="ECO:0000256" key="12">
    <source>
        <dbReference type="ARBA" id="ARBA00023180"/>
    </source>
</evidence>
<protein>
    <recommendedName>
        <fullName evidence="14">Anion exchange protein</fullName>
    </recommendedName>
</protein>
<comment type="similarity">
    <text evidence="3 14">Belongs to the anion exchanger (TC 2.A.31) family.</text>
</comment>
<dbReference type="InterPro" id="IPR003020">
    <property type="entry name" value="HCO3_transpt_euk"/>
</dbReference>
<proteinExistence type="inferred from homology"/>
<dbReference type="PRINTS" id="PR01231">
    <property type="entry name" value="HCO3TRNSPORT"/>
</dbReference>
<evidence type="ECO:0000313" key="18">
    <source>
        <dbReference type="Ensembl" id="ENSAPLP00020020729.1"/>
    </source>
</evidence>
<feature type="transmembrane region" description="Helical" evidence="14">
    <location>
        <begin position="867"/>
        <end position="889"/>
    </location>
</feature>
<keyword evidence="8" id="KW-0915">Sodium</keyword>
<reference evidence="18" key="3">
    <citation type="submission" date="2025-09" db="UniProtKB">
        <authorList>
            <consortium name="Ensembl"/>
        </authorList>
    </citation>
    <scope>IDENTIFICATION</scope>
</reference>
<evidence type="ECO:0000256" key="14">
    <source>
        <dbReference type="RuleBase" id="RU362035"/>
    </source>
</evidence>
<dbReference type="PANTHER" id="PTHR11453:SF37">
    <property type="entry name" value="ELECTRONEUTRAL SODIUM BICARBONATE EXCHANGER 1"/>
    <property type="match status" value="1"/>
</dbReference>
<dbReference type="GO" id="GO:0016323">
    <property type="term" value="C:basolateral plasma membrane"/>
    <property type="evidence" value="ECO:0007669"/>
    <property type="project" value="UniProtKB-SubCell"/>
</dbReference>
<evidence type="ECO:0000256" key="1">
    <source>
        <dbReference type="ARBA" id="ARBA00004221"/>
    </source>
</evidence>
<reference evidence="18" key="1">
    <citation type="submission" date="2019-08" db="EMBL/GenBank/DDBJ databases">
        <title>Three high-quality genomes provides insights into domestication of ducks.</title>
        <authorList>
            <person name="Hou Z.C."/>
            <person name="Zhu F."/>
            <person name="Yin Z.T."/>
            <person name="Zhang F."/>
        </authorList>
    </citation>
    <scope>NUCLEOTIDE SEQUENCE [LARGE SCALE GENOMIC DNA]</scope>
</reference>
<keyword evidence="10 14" id="KW-0472">Membrane</keyword>
<accession>A0A8B9TGQ3</accession>
<dbReference type="FunFam" id="3.40.930.10:FF:000001">
    <property type="entry name" value="Anion exchange protein"/>
    <property type="match status" value="1"/>
</dbReference>
<feature type="region of interest" description="Disordered" evidence="15">
    <location>
        <begin position="64"/>
        <end position="103"/>
    </location>
</feature>
<dbReference type="Gene3D" id="3.40.930.10">
    <property type="entry name" value="Mannitol-specific EII, Chain A"/>
    <property type="match status" value="1"/>
</dbReference>
<organism evidence="18 19">
    <name type="scientific">Anas platyrhynchos</name>
    <name type="common">Mallard</name>
    <name type="synonym">Anas boschas</name>
    <dbReference type="NCBI Taxonomy" id="8839"/>
    <lineage>
        <taxon>Eukaryota</taxon>
        <taxon>Metazoa</taxon>
        <taxon>Chordata</taxon>
        <taxon>Craniata</taxon>
        <taxon>Vertebrata</taxon>
        <taxon>Euteleostomi</taxon>
        <taxon>Archelosauria</taxon>
        <taxon>Archosauria</taxon>
        <taxon>Dinosauria</taxon>
        <taxon>Saurischia</taxon>
        <taxon>Theropoda</taxon>
        <taxon>Coelurosauria</taxon>
        <taxon>Aves</taxon>
        <taxon>Neognathae</taxon>
        <taxon>Galloanserae</taxon>
        <taxon>Anseriformes</taxon>
        <taxon>Anatidae</taxon>
        <taxon>Anatinae</taxon>
        <taxon>Anas</taxon>
    </lineage>
</organism>
<evidence type="ECO:0000256" key="15">
    <source>
        <dbReference type="SAM" id="MobiDB-lite"/>
    </source>
</evidence>
<dbReference type="NCBIfam" id="TIGR00834">
    <property type="entry name" value="ae"/>
    <property type="match status" value="1"/>
</dbReference>
<keyword evidence="9 14" id="KW-0406">Ion transport</keyword>
<keyword evidence="12" id="KW-0325">Glycoprotein</keyword>
<evidence type="ECO:0000256" key="5">
    <source>
        <dbReference type="ARBA" id="ARBA00022475"/>
    </source>
</evidence>
<evidence type="ECO:0000259" key="17">
    <source>
        <dbReference type="Pfam" id="PF07565"/>
    </source>
</evidence>
<name>A0A8B9TGQ3_ANAPL</name>
<feature type="transmembrane region" description="Helical" evidence="14">
    <location>
        <begin position="696"/>
        <end position="714"/>
    </location>
</feature>
<dbReference type="Gene3D" id="1.10.287.570">
    <property type="entry name" value="Helical hairpin bin"/>
    <property type="match status" value="1"/>
</dbReference>
<dbReference type="GO" id="GO:0008510">
    <property type="term" value="F:sodium:bicarbonate symporter activity"/>
    <property type="evidence" value="ECO:0007669"/>
    <property type="project" value="TreeGrafter"/>
</dbReference>
<keyword evidence="11" id="KW-1015">Disulfide bond</keyword>
<dbReference type="Pfam" id="PF07565">
    <property type="entry name" value="Band_3_cyto"/>
    <property type="match status" value="1"/>
</dbReference>
<feature type="domain" description="Bicarbonate transporter-like transmembrane" evidence="16">
    <location>
        <begin position="455"/>
        <end position="996"/>
    </location>
</feature>
<feature type="transmembrane region" description="Helical" evidence="14">
    <location>
        <begin position="962"/>
        <end position="979"/>
    </location>
</feature>
<reference evidence="18" key="2">
    <citation type="submission" date="2025-08" db="UniProtKB">
        <authorList>
            <consortium name="Ensembl"/>
        </authorList>
    </citation>
    <scope>IDENTIFICATION</scope>
</reference>
<evidence type="ECO:0000256" key="13">
    <source>
        <dbReference type="ARBA" id="ARBA00023201"/>
    </source>
</evidence>
<dbReference type="InterPro" id="IPR011531">
    <property type="entry name" value="HCO3_transpt-like_TM_dom"/>
</dbReference>
<sequence>MLAPKEARASLGGRWSCPCRLLLLERPDEEAVVDQGGTSNVVNIHYEKEELEGHRTLYVGVQMPLVRQSHRHHRPRSQKHRKRERAKGAAPEDQGSPSLWGDTPSQRVQFILSTEEDEQHVPHDLFTELDEICVKEREDAEWKETARWLKFEEDVEDGGERWSKPYVATLSLHSLFELRNCIIKGTVLLDMCANSTEEIADMILDQQNQSSEFDESMREKVREVLLKKHHHQNEKKRNNLLPIVRSFADVSKRQPDLHPLDKPAQTLTPHTPPTTIEAKNGVNHDISPMDLSKAELHFMKKIPIGAEAANVLVGELDFLHQPIMAFARLTPAVLLSGMTEVPIPTRFLFILLGPEGKAHQYHEIGRSMATLMTDEVFHDVAYKAKNRADLVAGIDEFLDQVTVLPPGEWDPSIRIEPPKNLPSQKKRKTPGLLDDSASHRKPEKHSGPELERTGRLFGGLILDVKRKVPWFWSDFRDALSLQCLASFLFLYCACMSPCHHLRGAGRGLSAMESLLGASMTGVVYSLFAGQPLTILGSTGPVLVFEKILYKFCKDYALSYLSLRTCIGLWTAFLCVVLVATDASCLVCYITRFTEEAFAALICIIFIYEALEKLICLGETYPVHMHSKLDFLTIYYCKCEAPTHPSNETLRFWESNKINVSAIAWGNLTVTVSPWLPLPCNFTDPACGHNGPYTPNVLFWSCILFFSTFVLSSSLKMFKTSRYFPTRVRSTISDFAVFLTIVVMVLIDFLIGIPSPKLHVPHMFKPTRDDRGWLISPIGPNPWWTVLAALIPALLCTILIFMDQQITAVIVNRKEHRLKKGCGYHLDLFMVAVMLGVCSVMGLPWFVASGCSAPGEQPRFLGIREQRVTGLMIFVLMGCSVFLTTVLKFIPMPVLYGVFLYMGVSSLRGIQFFDRLKLFGMPAKHQPDFIYLRHVPLRKVHLFTLIQLTCLVLLWVIKVSRAAIVFPMMVLALVFVRKVMDFCFSKRELSWLDDLMPESKKKKLDDAKNEAKEEEVTLTMCLGLDLLLQIQSMTGKAPPSARTPSKSSL</sequence>
<evidence type="ECO:0000256" key="9">
    <source>
        <dbReference type="ARBA" id="ARBA00023065"/>
    </source>
</evidence>
<feature type="domain" description="Band 3 cytoplasmic" evidence="17">
    <location>
        <begin position="123"/>
        <end position="411"/>
    </location>
</feature>
<evidence type="ECO:0000259" key="16">
    <source>
        <dbReference type="Pfam" id="PF00955"/>
    </source>
</evidence>
<feature type="transmembrane region" description="Helical" evidence="14">
    <location>
        <begin position="566"/>
        <end position="589"/>
    </location>
</feature>
<feature type="region of interest" description="Disordered" evidence="15">
    <location>
        <begin position="409"/>
        <end position="451"/>
    </location>
</feature>
<feature type="region of interest" description="Disordered" evidence="15">
    <location>
        <begin position="256"/>
        <end position="284"/>
    </location>
</feature>
<evidence type="ECO:0000256" key="7">
    <source>
        <dbReference type="ARBA" id="ARBA00022989"/>
    </source>
</evidence>
<evidence type="ECO:0000256" key="6">
    <source>
        <dbReference type="ARBA" id="ARBA00022692"/>
    </source>
</evidence>
<evidence type="ECO:0000256" key="3">
    <source>
        <dbReference type="ARBA" id="ARBA00010993"/>
    </source>
</evidence>
<keyword evidence="7 14" id="KW-1133">Transmembrane helix</keyword>
<dbReference type="InterPro" id="IPR003024">
    <property type="entry name" value="Na/HCO3_transpt"/>
</dbReference>
<keyword evidence="6 14" id="KW-0812">Transmembrane</keyword>
<comment type="subcellular location">
    <subcellularLocation>
        <location evidence="1">Apical cell membrane</location>
    </subcellularLocation>
    <subcellularLocation>
        <location evidence="2">Basolateral cell membrane</location>
        <topology evidence="2">Multi-pass membrane protein</topology>
    </subcellularLocation>
    <subcellularLocation>
        <location evidence="14">Membrane</location>
        <topology evidence="14">Multi-pass membrane protein</topology>
    </subcellularLocation>
</comment>
<comment type="caution">
    <text evidence="14">Lacks conserved residue(s) required for the propagation of feature annotation.</text>
</comment>
<dbReference type="InterPro" id="IPR016152">
    <property type="entry name" value="PTrfase/Anion_transptr"/>
</dbReference>
<evidence type="ECO:0000256" key="8">
    <source>
        <dbReference type="ARBA" id="ARBA00023053"/>
    </source>
</evidence>
<feature type="transmembrane region" description="Helical" evidence="14">
    <location>
        <begin position="822"/>
        <end position="847"/>
    </location>
</feature>
<dbReference type="Ensembl" id="ENSAPLT00020022393.1">
    <property type="protein sequence ID" value="ENSAPLP00020020729.1"/>
    <property type="gene ID" value="ENSAPLG00020014412.1"/>
</dbReference>
<evidence type="ECO:0000256" key="10">
    <source>
        <dbReference type="ARBA" id="ARBA00023136"/>
    </source>
</evidence>
<keyword evidence="13" id="KW-0739">Sodium transport</keyword>
<dbReference type="SUPFAM" id="SSF55804">
    <property type="entry name" value="Phoshotransferase/anion transport protein"/>
    <property type="match status" value="1"/>
</dbReference>
<feature type="transmembrane region" description="Helical" evidence="14">
    <location>
        <begin position="782"/>
        <end position="801"/>
    </location>
</feature>
<dbReference type="GO" id="GO:0005452">
    <property type="term" value="F:solute:inorganic anion antiporter activity"/>
    <property type="evidence" value="ECO:0007669"/>
    <property type="project" value="InterPro"/>
</dbReference>
<dbReference type="GO" id="GO:0051453">
    <property type="term" value="P:regulation of intracellular pH"/>
    <property type="evidence" value="ECO:0007669"/>
    <property type="project" value="TreeGrafter"/>
</dbReference>
<evidence type="ECO:0000256" key="11">
    <source>
        <dbReference type="ARBA" id="ARBA00023157"/>
    </source>
</evidence>
<evidence type="ECO:0000313" key="19">
    <source>
        <dbReference type="Proteomes" id="UP000694400"/>
    </source>
</evidence>
<dbReference type="Pfam" id="PF00955">
    <property type="entry name" value="HCO3_cotransp"/>
    <property type="match status" value="1"/>
</dbReference>
<dbReference type="InterPro" id="IPR013769">
    <property type="entry name" value="Band3_cytoplasmic_dom"/>
</dbReference>
<evidence type="ECO:0000256" key="4">
    <source>
        <dbReference type="ARBA" id="ARBA00022448"/>
    </source>
</evidence>
<dbReference type="GO" id="GO:0008509">
    <property type="term" value="F:monoatomic anion transmembrane transporter activity"/>
    <property type="evidence" value="ECO:0007669"/>
    <property type="project" value="InterPro"/>
</dbReference>
<keyword evidence="4 14" id="KW-0813">Transport</keyword>
<feature type="transmembrane region" description="Helical" evidence="14">
    <location>
        <begin position="734"/>
        <end position="752"/>
    </location>
</feature>
<dbReference type="AlphaFoldDB" id="A0A8B9TGQ3"/>
<dbReference type="Proteomes" id="UP000694400">
    <property type="component" value="Chromosome 31"/>
</dbReference>
<evidence type="ECO:0000256" key="2">
    <source>
        <dbReference type="ARBA" id="ARBA00004554"/>
    </source>
</evidence>
<dbReference type="GO" id="GO:0016324">
    <property type="term" value="C:apical plasma membrane"/>
    <property type="evidence" value="ECO:0007669"/>
    <property type="project" value="UniProtKB-SubCell"/>
</dbReference>
<dbReference type="PANTHER" id="PTHR11453">
    <property type="entry name" value="ANION EXCHANGE PROTEIN"/>
    <property type="match status" value="1"/>
</dbReference>
<keyword evidence="5" id="KW-1003">Cell membrane</keyword>
<dbReference type="FunFam" id="1.10.287.570:FF:000001">
    <property type="entry name" value="Anion exchange protein"/>
    <property type="match status" value="1"/>
</dbReference>
<feature type="compositionally biased region" description="Basic and acidic residues" evidence="15">
    <location>
        <begin position="436"/>
        <end position="451"/>
    </location>
</feature>
<feature type="compositionally biased region" description="Basic residues" evidence="15">
    <location>
        <begin position="68"/>
        <end position="85"/>
    </location>
</feature>
<dbReference type="PRINTS" id="PR01232">
    <property type="entry name" value="NAHCO3TRSPRT"/>
</dbReference>